<name>A0AA49GIW1_9BACT</name>
<reference evidence="1" key="1">
    <citation type="journal article" date="2023" name="Comput. Struct. Biotechnol. J.">
        <title>Discovery of a novel marine Bacteroidetes with a rich repertoire of carbohydrate-active enzymes.</title>
        <authorList>
            <person name="Chen B."/>
            <person name="Liu G."/>
            <person name="Chen Q."/>
            <person name="Wang H."/>
            <person name="Liu L."/>
            <person name="Tang K."/>
        </authorList>
    </citation>
    <scope>NUCLEOTIDE SEQUENCE</scope>
    <source>
        <strain evidence="1">TK19036</strain>
    </source>
</reference>
<dbReference type="AlphaFoldDB" id="A0AA49GIW1"/>
<sequence length="171" mass="19231">MPTGIIMQTRPQTLLKIFPFFIEENGQPQRLGNIEDVFLPGIVPLTTASVNEKIKDELTKIGALPGRPIFLNESLYYVQTKTENGIEKIVFSLDEEGQQIVKHIDGILIDSISNELYYFLAIDKSVEDASFSSLVEEDRVQYNGREFNGICEVRTKGGGIVTRYVEVESIV</sequence>
<evidence type="ECO:0000313" key="1">
    <source>
        <dbReference type="EMBL" id="WKN34098.1"/>
    </source>
</evidence>
<accession>A0AA49GIW1</accession>
<dbReference type="EMBL" id="CP120682">
    <property type="protein sequence ID" value="WKN34098.1"/>
    <property type="molecule type" value="Genomic_DNA"/>
</dbReference>
<proteinExistence type="predicted"/>
<protein>
    <submittedName>
        <fullName evidence="1">Uncharacterized protein</fullName>
    </submittedName>
</protein>
<gene>
    <name evidence="1" type="ORF">K4G66_17100</name>
</gene>
<reference evidence="1" key="2">
    <citation type="journal article" date="2024" name="Antonie Van Leeuwenhoek">
        <title>Roseihalotalea indica gen. nov., sp. nov., a halophilic Bacteroidetes from mesopelagic Southwest Indian Ocean with higher carbohydrate metabolic potential.</title>
        <authorList>
            <person name="Chen B."/>
            <person name="Zhang M."/>
            <person name="Lin D."/>
            <person name="Ye J."/>
            <person name="Tang K."/>
        </authorList>
    </citation>
    <scope>NUCLEOTIDE SEQUENCE</scope>
    <source>
        <strain evidence="1">TK19036</strain>
    </source>
</reference>
<organism evidence="1">
    <name type="scientific">Roseihalotalea indica</name>
    <dbReference type="NCBI Taxonomy" id="2867963"/>
    <lineage>
        <taxon>Bacteria</taxon>
        <taxon>Pseudomonadati</taxon>
        <taxon>Bacteroidota</taxon>
        <taxon>Cytophagia</taxon>
        <taxon>Cytophagales</taxon>
        <taxon>Catalimonadaceae</taxon>
        <taxon>Roseihalotalea</taxon>
    </lineage>
</organism>